<dbReference type="Pfam" id="PF00169">
    <property type="entry name" value="PH"/>
    <property type="match status" value="2"/>
</dbReference>
<feature type="domain" description="PH" evidence="1">
    <location>
        <begin position="11"/>
        <end position="114"/>
    </location>
</feature>
<dbReference type="EMBL" id="JAOAOG010000239">
    <property type="protein sequence ID" value="KAJ6237456.1"/>
    <property type="molecule type" value="Genomic_DNA"/>
</dbReference>
<dbReference type="InterPro" id="IPR011993">
    <property type="entry name" value="PH-like_dom_sf"/>
</dbReference>
<dbReference type="Gene3D" id="2.30.29.30">
    <property type="entry name" value="Pleckstrin-homology domain (PH domain)/Phosphotyrosine-binding domain (PTB)"/>
    <property type="match status" value="2"/>
</dbReference>
<name>A0ABQ8XXX8_9EUKA</name>
<reference evidence="2" key="1">
    <citation type="submission" date="2022-08" db="EMBL/GenBank/DDBJ databases">
        <title>Novel sulfate-reducing endosymbionts in the free-living metamonad Anaeramoeba.</title>
        <authorList>
            <person name="Jerlstrom-Hultqvist J."/>
            <person name="Cepicka I."/>
            <person name="Gallot-Lavallee L."/>
            <person name="Salas-Leiva D."/>
            <person name="Curtis B.A."/>
            <person name="Zahonova K."/>
            <person name="Pipaliya S."/>
            <person name="Dacks J."/>
            <person name="Roger A.J."/>
        </authorList>
    </citation>
    <scope>NUCLEOTIDE SEQUENCE</scope>
    <source>
        <strain evidence="2">Schooner1</strain>
    </source>
</reference>
<dbReference type="PANTHER" id="PTHR14336">
    <property type="entry name" value="TANDEM PH DOMAIN CONTAINING PROTEIN"/>
    <property type="match status" value="1"/>
</dbReference>
<gene>
    <name evidence="2" type="ORF">M0813_27017</name>
</gene>
<dbReference type="InterPro" id="IPR051707">
    <property type="entry name" value="PI-Interact_SigTrans_Reg"/>
</dbReference>
<dbReference type="CDD" id="cd00821">
    <property type="entry name" value="PH"/>
    <property type="match status" value="1"/>
</dbReference>
<evidence type="ECO:0000259" key="1">
    <source>
        <dbReference type="PROSITE" id="PS50003"/>
    </source>
</evidence>
<dbReference type="Proteomes" id="UP001150062">
    <property type="component" value="Unassembled WGS sequence"/>
</dbReference>
<accession>A0ABQ8XXX8</accession>
<feature type="domain" description="PH" evidence="1">
    <location>
        <begin position="134"/>
        <end position="237"/>
    </location>
</feature>
<proteinExistence type="predicted"/>
<comment type="caution">
    <text evidence="2">The sequence shown here is derived from an EMBL/GenBank/DDBJ whole genome shotgun (WGS) entry which is preliminary data.</text>
</comment>
<organism evidence="2 3">
    <name type="scientific">Anaeramoeba flamelloides</name>
    <dbReference type="NCBI Taxonomy" id="1746091"/>
    <lineage>
        <taxon>Eukaryota</taxon>
        <taxon>Metamonada</taxon>
        <taxon>Anaeramoebidae</taxon>
        <taxon>Anaeramoeba</taxon>
    </lineage>
</organism>
<keyword evidence="3" id="KW-1185">Reference proteome</keyword>
<dbReference type="PROSITE" id="PS50003">
    <property type="entry name" value="PH_DOMAIN"/>
    <property type="match status" value="2"/>
</dbReference>
<dbReference type="SMART" id="SM00233">
    <property type="entry name" value="PH"/>
    <property type="match status" value="2"/>
</dbReference>
<dbReference type="SUPFAM" id="SSF50729">
    <property type="entry name" value="PH domain-like"/>
    <property type="match status" value="2"/>
</dbReference>
<dbReference type="InterPro" id="IPR001849">
    <property type="entry name" value="PH_domain"/>
</dbReference>
<sequence>MMTTQENTTQNLTVDGFLYKQSSRHKTIKKRGSNTWKKRYFKLTNTNKLYYSTYQDSKPLAVLDLQDYQCFHKDDVKDRYILRLFKPNKKSLFLEFESLEQLKVWKDHIQKAISNCSRELSLQNNKLLEKRNLNYLKSGWLNKKGYKGIFKSKWKRRFFVLNRKDFILYYYKTERFEGKSQGSINLLDIMSLNKTSFNDEPYGLNIALYSSKRVYKIAADSQTELQSWIVAIQTYATNAYI</sequence>
<protein>
    <submittedName>
        <fullName evidence="2">Sesquipedalian</fullName>
    </submittedName>
</protein>
<evidence type="ECO:0000313" key="3">
    <source>
        <dbReference type="Proteomes" id="UP001150062"/>
    </source>
</evidence>
<evidence type="ECO:0000313" key="2">
    <source>
        <dbReference type="EMBL" id="KAJ6237456.1"/>
    </source>
</evidence>